<reference evidence="2 3" key="1">
    <citation type="submission" date="2016-12" db="EMBL/GenBank/DDBJ databases">
        <title>Draft genome sequence of Fusarium oxysporum causing rot on Narcissus.</title>
        <authorList>
            <person name="Armitage A.D."/>
            <person name="Taylor A."/>
            <person name="Clarkson J.P."/>
            <person name="Harrison R.J."/>
            <person name="Jackson A.C."/>
        </authorList>
    </citation>
    <scope>NUCLEOTIDE SEQUENCE [LARGE SCALE GENOMIC DNA]</scope>
    <source>
        <strain evidence="2 3">N139</strain>
    </source>
</reference>
<dbReference type="EMBL" id="MQTW01000362">
    <property type="protein sequence ID" value="RYC80515.1"/>
    <property type="molecule type" value="Genomic_DNA"/>
</dbReference>
<sequence length="80" mass="9502">MAKGDDALAGRQERDIPSHRFEPQTTDKHIYFQGEYISIYNETTKHQFLLETEIRECKRFEVPKGYSVYIRAATLVYWDV</sequence>
<dbReference type="AlphaFoldDB" id="A0A4Q2V0W1"/>
<evidence type="ECO:0000313" key="2">
    <source>
        <dbReference type="EMBL" id="RYC80515.1"/>
    </source>
</evidence>
<accession>A0A4Q2V0W1</accession>
<feature type="region of interest" description="Disordered" evidence="1">
    <location>
        <begin position="1"/>
        <end position="22"/>
    </location>
</feature>
<comment type="caution">
    <text evidence="2">The sequence shown here is derived from an EMBL/GenBank/DDBJ whole genome shotgun (WGS) entry which is preliminary data.</text>
</comment>
<name>A0A4Q2V0W1_FUSOX</name>
<proteinExistence type="predicted"/>
<protein>
    <submittedName>
        <fullName evidence="2">Uncharacterized protein</fullName>
    </submittedName>
</protein>
<organism evidence="2 3">
    <name type="scientific">Fusarium oxysporum f. sp. narcissi</name>
    <dbReference type="NCBI Taxonomy" id="451672"/>
    <lineage>
        <taxon>Eukaryota</taxon>
        <taxon>Fungi</taxon>
        <taxon>Dikarya</taxon>
        <taxon>Ascomycota</taxon>
        <taxon>Pezizomycotina</taxon>
        <taxon>Sordariomycetes</taxon>
        <taxon>Hypocreomycetidae</taxon>
        <taxon>Hypocreales</taxon>
        <taxon>Nectriaceae</taxon>
        <taxon>Fusarium</taxon>
        <taxon>Fusarium oxysporum species complex</taxon>
    </lineage>
</organism>
<gene>
    <name evidence="2" type="ORF">BFJ63_vAg16596</name>
</gene>
<dbReference type="Proteomes" id="UP000290540">
    <property type="component" value="Unassembled WGS sequence"/>
</dbReference>
<evidence type="ECO:0000256" key="1">
    <source>
        <dbReference type="SAM" id="MobiDB-lite"/>
    </source>
</evidence>
<evidence type="ECO:0000313" key="3">
    <source>
        <dbReference type="Proteomes" id="UP000290540"/>
    </source>
</evidence>